<dbReference type="SUPFAM" id="SSF57667">
    <property type="entry name" value="beta-beta-alpha zinc fingers"/>
    <property type="match status" value="5"/>
</dbReference>
<evidence type="ECO:0000256" key="4">
    <source>
        <dbReference type="ARBA" id="ARBA00022833"/>
    </source>
</evidence>
<dbReference type="GO" id="GO:0008270">
    <property type="term" value="F:zinc ion binding"/>
    <property type="evidence" value="ECO:0007669"/>
    <property type="project" value="UniProtKB-UniRule"/>
</dbReference>
<feature type="domain" description="C2H2-type" evidence="8">
    <location>
        <begin position="293"/>
        <end position="316"/>
    </location>
</feature>
<dbReference type="SMART" id="SM00355">
    <property type="entry name" value="ZnF_C2H2"/>
    <property type="match status" value="9"/>
</dbReference>
<proteinExistence type="predicted"/>
<evidence type="ECO:0000259" key="9">
    <source>
        <dbReference type="PROSITE" id="PS51915"/>
    </source>
</evidence>
<protein>
    <submittedName>
        <fullName evidence="10">Uncharacterized protein</fullName>
    </submittedName>
</protein>
<comment type="caution">
    <text evidence="10">The sequence shown here is derived from an EMBL/GenBank/DDBJ whole genome shotgun (WGS) entry which is preliminary data.</text>
</comment>
<dbReference type="EMBL" id="CAVLEF010000008">
    <property type="protein sequence ID" value="CAK1546757.1"/>
    <property type="molecule type" value="Genomic_DNA"/>
</dbReference>
<dbReference type="InterPro" id="IPR036236">
    <property type="entry name" value="Znf_C2H2_sf"/>
</dbReference>
<feature type="binding site" evidence="6">
    <location>
        <position position="5"/>
    </location>
    <ligand>
        <name>Zn(2+)</name>
        <dbReference type="ChEBI" id="CHEBI:29105"/>
    </ligand>
</feature>
<dbReference type="InterPro" id="IPR012934">
    <property type="entry name" value="Znf_AD"/>
</dbReference>
<dbReference type="PROSITE" id="PS50157">
    <property type="entry name" value="ZINC_FINGER_C2H2_2"/>
    <property type="match status" value="8"/>
</dbReference>
<dbReference type="FunFam" id="3.30.160.60:FF:000630">
    <property type="entry name" value="Zinc finger protein 180"/>
    <property type="match status" value="1"/>
</dbReference>
<dbReference type="Gene3D" id="3.40.1800.20">
    <property type="match status" value="1"/>
</dbReference>
<dbReference type="FunFam" id="3.30.160.60:FF:000176">
    <property type="entry name" value="zinc finger protein 70"/>
    <property type="match status" value="1"/>
</dbReference>
<feature type="domain" description="C2H2-type" evidence="8">
    <location>
        <begin position="208"/>
        <end position="231"/>
    </location>
</feature>
<name>A0AAV1JCV0_9NEOP</name>
<evidence type="ECO:0000256" key="1">
    <source>
        <dbReference type="ARBA" id="ARBA00022723"/>
    </source>
</evidence>
<dbReference type="AlphaFoldDB" id="A0AAV1JCV0"/>
<evidence type="ECO:0000256" key="7">
    <source>
        <dbReference type="SAM" id="MobiDB-lite"/>
    </source>
</evidence>
<feature type="domain" description="C2H2-type" evidence="8">
    <location>
        <begin position="353"/>
        <end position="380"/>
    </location>
</feature>
<dbReference type="SMART" id="SM00868">
    <property type="entry name" value="zf-AD"/>
    <property type="match status" value="1"/>
</dbReference>
<feature type="domain" description="C2H2-type" evidence="8">
    <location>
        <begin position="409"/>
        <end position="437"/>
    </location>
</feature>
<evidence type="ECO:0000313" key="10">
    <source>
        <dbReference type="EMBL" id="CAK1546757.1"/>
    </source>
</evidence>
<feature type="domain" description="ZAD" evidence="9">
    <location>
        <begin position="3"/>
        <end position="75"/>
    </location>
</feature>
<feature type="binding site" evidence="6">
    <location>
        <position position="48"/>
    </location>
    <ligand>
        <name>Zn(2+)</name>
        <dbReference type="ChEBI" id="CHEBI:29105"/>
    </ligand>
</feature>
<feature type="binding site" evidence="6">
    <location>
        <position position="51"/>
    </location>
    <ligand>
        <name>Zn(2+)</name>
        <dbReference type="ChEBI" id="CHEBI:29105"/>
    </ligand>
</feature>
<dbReference type="GO" id="GO:0005634">
    <property type="term" value="C:nucleus"/>
    <property type="evidence" value="ECO:0007669"/>
    <property type="project" value="InterPro"/>
</dbReference>
<reference evidence="10 11" key="1">
    <citation type="submission" date="2023-11" db="EMBL/GenBank/DDBJ databases">
        <authorList>
            <person name="Okamura Y."/>
        </authorList>
    </citation>
    <scope>NUCLEOTIDE SEQUENCE [LARGE SCALE GENOMIC DNA]</scope>
</reference>
<feature type="region of interest" description="Disordered" evidence="7">
    <location>
        <begin position="425"/>
        <end position="456"/>
    </location>
</feature>
<feature type="domain" description="C2H2-type" evidence="8">
    <location>
        <begin position="381"/>
        <end position="408"/>
    </location>
</feature>
<evidence type="ECO:0000256" key="3">
    <source>
        <dbReference type="ARBA" id="ARBA00022771"/>
    </source>
</evidence>
<evidence type="ECO:0000256" key="5">
    <source>
        <dbReference type="PROSITE-ProRule" id="PRU00042"/>
    </source>
</evidence>
<dbReference type="Gene3D" id="3.30.160.60">
    <property type="entry name" value="Classic Zinc Finger"/>
    <property type="match status" value="6"/>
</dbReference>
<evidence type="ECO:0000256" key="6">
    <source>
        <dbReference type="PROSITE-ProRule" id="PRU01263"/>
    </source>
</evidence>
<sequence length="456" mass="53323">MNKTCRLCLNESSEYMHEICEDSALTKNIFKCFSFELKFKDNLPKNVCSSCYNKIEDMILFRERIIENEKKLLSKLQSLDHNHLTESKKEVEYNSESNQSSLSTYHTYVKNLNPATASWVCKVKKDLVDIQKVLNGQKLMCLMCFNIFGSQKRLLDHYFNEEVKTSVAEFILENSDGKFVCQKCKRQFKTRNKIVQHICSEHDEKMSFSCKLCGKMYKEVMALINHGQRSHGLKEFFCSFKCGYSTGYINGLKNHEKSHTREYKYTCKECNKGFNVRTWYKEHQNIHKGIKEFKCNICGAAFHVKRYLSTHKTSVHPESLTKKRYACPFCALEYASRGQLNLHLKEHGVTNDCLCDQCGKVLKDVKRLAAHKLQHSTARPYMCGKCNKTFAKKYNWKIHQNTHTNEKLYKCLICEKAFSQQSALNRHTVSKHPKDEPLQRTRNQLRNVNDLQPPKE</sequence>
<dbReference type="PANTHER" id="PTHR23234:SF10">
    <property type="entry name" value="RIKEN CDNA 6720489N17 GENE-RELATED"/>
    <property type="match status" value="1"/>
</dbReference>
<feature type="domain" description="C2H2-type" evidence="8">
    <location>
        <begin position="179"/>
        <end position="207"/>
    </location>
</feature>
<evidence type="ECO:0000313" key="11">
    <source>
        <dbReference type="Proteomes" id="UP001497472"/>
    </source>
</evidence>
<accession>A0AAV1JCV0</accession>
<organism evidence="10 11">
    <name type="scientific">Leptosia nina</name>
    <dbReference type="NCBI Taxonomy" id="320188"/>
    <lineage>
        <taxon>Eukaryota</taxon>
        <taxon>Metazoa</taxon>
        <taxon>Ecdysozoa</taxon>
        <taxon>Arthropoda</taxon>
        <taxon>Hexapoda</taxon>
        <taxon>Insecta</taxon>
        <taxon>Pterygota</taxon>
        <taxon>Neoptera</taxon>
        <taxon>Endopterygota</taxon>
        <taxon>Lepidoptera</taxon>
        <taxon>Glossata</taxon>
        <taxon>Ditrysia</taxon>
        <taxon>Papilionoidea</taxon>
        <taxon>Pieridae</taxon>
        <taxon>Pierinae</taxon>
        <taxon>Leptosia</taxon>
    </lineage>
</organism>
<feature type="binding site" evidence="6">
    <location>
        <position position="8"/>
    </location>
    <ligand>
        <name>Zn(2+)</name>
        <dbReference type="ChEBI" id="CHEBI:29105"/>
    </ligand>
</feature>
<dbReference type="Pfam" id="PF00096">
    <property type="entry name" value="zf-C2H2"/>
    <property type="match status" value="3"/>
</dbReference>
<feature type="compositionally biased region" description="Polar residues" evidence="7">
    <location>
        <begin position="440"/>
        <end position="450"/>
    </location>
</feature>
<dbReference type="Pfam" id="PF07776">
    <property type="entry name" value="zf-AD"/>
    <property type="match status" value="1"/>
</dbReference>
<keyword evidence="1 6" id="KW-0479">Metal-binding</keyword>
<dbReference type="Proteomes" id="UP001497472">
    <property type="component" value="Unassembled WGS sequence"/>
</dbReference>
<keyword evidence="2" id="KW-0677">Repeat</keyword>
<dbReference type="InterPro" id="IPR050758">
    <property type="entry name" value="Znf_C2H2-type"/>
</dbReference>
<dbReference type="InterPro" id="IPR013087">
    <property type="entry name" value="Znf_C2H2_type"/>
</dbReference>
<dbReference type="PROSITE" id="PS51915">
    <property type="entry name" value="ZAD"/>
    <property type="match status" value="1"/>
</dbReference>
<keyword evidence="4 6" id="KW-0862">Zinc</keyword>
<feature type="domain" description="C2H2-type" evidence="8">
    <location>
        <begin position="265"/>
        <end position="292"/>
    </location>
</feature>
<keyword evidence="11" id="KW-1185">Reference proteome</keyword>
<keyword evidence="3 5" id="KW-0863">Zinc-finger</keyword>
<feature type="domain" description="C2H2-type" evidence="8">
    <location>
        <begin position="236"/>
        <end position="264"/>
    </location>
</feature>
<evidence type="ECO:0000259" key="8">
    <source>
        <dbReference type="PROSITE" id="PS50157"/>
    </source>
</evidence>
<dbReference type="PANTHER" id="PTHR23234">
    <property type="entry name" value="ZNF44 PROTEIN"/>
    <property type="match status" value="1"/>
</dbReference>
<gene>
    <name evidence="10" type="ORF">LNINA_LOCUS6286</name>
</gene>
<dbReference type="PROSITE" id="PS00028">
    <property type="entry name" value="ZINC_FINGER_C2H2_1"/>
    <property type="match status" value="8"/>
</dbReference>
<dbReference type="SUPFAM" id="SSF57716">
    <property type="entry name" value="Glucocorticoid receptor-like (DNA-binding domain)"/>
    <property type="match status" value="1"/>
</dbReference>
<evidence type="ECO:0000256" key="2">
    <source>
        <dbReference type="ARBA" id="ARBA00022737"/>
    </source>
</evidence>